<dbReference type="GO" id="GO:0006368">
    <property type="term" value="P:transcription elongation by RNA polymerase II"/>
    <property type="evidence" value="ECO:0007669"/>
    <property type="project" value="InterPro"/>
</dbReference>
<proteinExistence type="predicted"/>
<dbReference type="Gene3D" id="6.10.250.3180">
    <property type="match status" value="1"/>
</dbReference>
<protein>
    <recommendedName>
        <fullName evidence="4">Transcription elongation factor B polypeptide 3</fullName>
    </recommendedName>
</protein>
<reference evidence="2 3" key="1">
    <citation type="journal article" date="2018" name="Nat. Genet.">
        <title>Extensive intraspecific gene order and gene structural variations between Mo17 and other maize genomes.</title>
        <authorList>
            <person name="Sun S."/>
            <person name="Zhou Y."/>
            <person name="Chen J."/>
            <person name="Shi J."/>
            <person name="Zhao H."/>
            <person name="Zhao H."/>
            <person name="Song W."/>
            <person name="Zhang M."/>
            <person name="Cui Y."/>
            <person name="Dong X."/>
            <person name="Liu H."/>
            <person name="Ma X."/>
            <person name="Jiao Y."/>
            <person name="Wang B."/>
            <person name="Wei X."/>
            <person name="Stein J.C."/>
            <person name="Glaubitz J.C."/>
            <person name="Lu F."/>
            <person name="Yu G."/>
            <person name="Liang C."/>
            <person name="Fengler K."/>
            <person name="Li B."/>
            <person name="Rafalski A."/>
            <person name="Schnable P.S."/>
            <person name="Ware D.H."/>
            <person name="Buckler E.S."/>
            <person name="Lai J."/>
        </authorList>
    </citation>
    <scope>NUCLEOTIDE SEQUENCE [LARGE SCALE GENOMIC DNA]</scope>
    <source>
        <strain evidence="3">cv. Missouri 17</strain>
        <tissue evidence="2">Seedling</tissue>
    </source>
</reference>
<organism evidence="2 3">
    <name type="scientific">Zea mays</name>
    <name type="common">Maize</name>
    <dbReference type="NCBI Taxonomy" id="4577"/>
    <lineage>
        <taxon>Eukaryota</taxon>
        <taxon>Viridiplantae</taxon>
        <taxon>Streptophyta</taxon>
        <taxon>Embryophyta</taxon>
        <taxon>Tracheophyta</taxon>
        <taxon>Spermatophyta</taxon>
        <taxon>Magnoliopsida</taxon>
        <taxon>Liliopsida</taxon>
        <taxon>Poales</taxon>
        <taxon>Poaceae</taxon>
        <taxon>PACMAD clade</taxon>
        <taxon>Panicoideae</taxon>
        <taxon>Andropogonodae</taxon>
        <taxon>Andropogoneae</taxon>
        <taxon>Tripsacinae</taxon>
        <taxon>Zea</taxon>
    </lineage>
</organism>
<dbReference type="ExpressionAtlas" id="A0A3L6G5S7">
    <property type="expression patterns" value="baseline and differential"/>
</dbReference>
<gene>
    <name evidence="2" type="ORF">Zm00014a_009357</name>
</gene>
<dbReference type="InterPro" id="IPR010684">
    <property type="entry name" value="RNA_pol_II_trans_fac_SIII_A"/>
</dbReference>
<evidence type="ECO:0000256" key="1">
    <source>
        <dbReference type="SAM" id="MobiDB-lite"/>
    </source>
</evidence>
<sequence>MPANYIDEQNNFLLLPRCRRPPLTPICSDSDRSGRASSQLGFNLSPGERMEFGRKPLSLVELCVRKAIDNLRYMGSVDGVEMDLLKRILPHCTMEQLTRVENSTEMDLSLVTDPLWRRFYQREFGQEHTSKVIARLKELGQKTPYTWRELFAAKKEKQKEVEDKMLDKFTKKFQAERAEKQSKQIKLCTKVPPSSKRSFFGGNFLFLPLLNFSPLGINLGCILAGSGPSSVSSSSYKSPILKKARIEVNSRARLQSAMQKNTFARSSQPIRTTSVSGQPVRTTTIHRPNSTVTITKPMGKSRQIQNSRPKF</sequence>
<comment type="caution">
    <text evidence="2">The sequence shown here is derived from an EMBL/GenBank/DDBJ whole genome shotgun (WGS) entry which is preliminary data.</text>
</comment>
<dbReference type="GO" id="GO:0070449">
    <property type="term" value="C:elongin complex"/>
    <property type="evidence" value="ECO:0007669"/>
    <property type="project" value="InterPro"/>
</dbReference>
<dbReference type="Proteomes" id="UP000251960">
    <property type="component" value="Chromosome 10"/>
</dbReference>
<feature type="region of interest" description="Disordered" evidence="1">
    <location>
        <begin position="261"/>
        <end position="280"/>
    </location>
</feature>
<evidence type="ECO:0008006" key="4">
    <source>
        <dbReference type="Google" id="ProtNLM"/>
    </source>
</evidence>
<accession>A0A3L6G5S7</accession>
<dbReference type="EMBL" id="NCVQ01000002">
    <property type="protein sequence ID" value="PWZ43588.1"/>
    <property type="molecule type" value="Genomic_DNA"/>
</dbReference>
<evidence type="ECO:0000313" key="3">
    <source>
        <dbReference type="Proteomes" id="UP000251960"/>
    </source>
</evidence>
<dbReference type="Pfam" id="PF06881">
    <property type="entry name" value="Elongin_A"/>
    <property type="match status" value="1"/>
</dbReference>
<dbReference type="AlphaFoldDB" id="A0A3L6G5S7"/>
<evidence type="ECO:0000313" key="2">
    <source>
        <dbReference type="EMBL" id="PWZ43588.1"/>
    </source>
</evidence>
<dbReference type="PANTHER" id="PTHR47543">
    <property type="entry name" value="OS08G0169600 PROTEIN"/>
    <property type="match status" value="1"/>
</dbReference>
<dbReference type="PANTHER" id="PTHR47543:SF2">
    <property type="entry name" value="RNA POLYMERASE II TRANSCRIPTION FACTOR SIII SUBUNIT A"/>
    <property type="match status" value="1"/>
</dbReference>
<name>A0A3L6G5S7_MAIZE</name>